<dbReference type="PANTHER" id="PTHR10245">
    <property type="entry name" value="ENDOTHELIAL DIFFERENTIATION-RELATED FACTOR 1 MULTIPROTEIN BRIDGING FACTOR 1"/>
    <property type="match status" value="1"/>
</dbReference>
<evidence type="ECO:0000259" key="3">
    <source>
        <dbReference type="Pfam" id="PF08523"/>
    </source>
</evidence>
<dbReference type="PANTHER" id="PTHR10245:SF15">
    <property type="entry name" value="ENDOTHELIAL DIFFERENTIATION-RELATED FACTOR 1"/>
    <property type="match status" value="1"/>
</dbReference>
<name>A0ABQ6MWL5_9STRA</name>
<accession>A0ABQ6MWL5</accession>
<proteinExistence type="predicted"/>
<dbReference type="Gene3D" id="1.10.260.40">
    <property type="entry name" value="lambda repressor-like DNA-binding domains"/>
    <property type="match status" value="1"/>
</dbReference>
<dbReference type="InterPro" id="IPR010982">
    <property type="entry name" value="Lambda_DNA-bd_dom_sf"/>
</dbReference>
<evidence type="ECO:0000256" key="2">
    <source>
        <dbReference type="SAM" id="MobiDB-lite"/>
    </source>
</evidence>
<keyword evidence="5" id="KW-1185">Reference proteome</keyword>
<gene>
    <name evidence="4" type="ORF">TeGR_g5601</name>
</gene>
<comment type="caution">
    <text evidence="4">The sequence shown here is derived from an EMBL/GenBank/DDBJ whole genome shotgun (WGS) entry which is preliminary data.</text>
</comment>
<feature type="region of interest" description="Disordered" evidence="2">
    <location>
        <begin position="44"/>
        <end position="66"/>
    </location>
</feature>
<sequence>MPASAPPPGDNQDWSAPVNIGRGTVAGAPRVPKTTAGMAQALRAGTVTGERKHAAETGNKGAGSATVMSARKLEETEETRHRTSGRELGAAIMQARVAKKWGQKELATAINEKAQVVQQ</sequence>
<dbReference type="EMBL" id="BRYB01001806">
    <property type="protein sequence ID" value="GMI34064.1"/>
    <property type="molecule type" value="Genomic_DNA"/>
</dbReference>
<dbReference type="InterPro" id="IPR013729">
    <property type="entry name" value="MBF1_N"/>
</dbReference>
<keyword evidence="1" id="KW-0238">DNA-binding</keyword>
<reference evidence="4 5" key="1">
    <citation type="journal article" date="2023" name="Commun. Biol.">
        <title>Genome analysis of Parmales, the sister group of diatoms, reveals the evolutionary specialization of diatoms from phago-mixotrophs to photoautotrophs.</title>
        <authorList>
            <person name="Ban H."/>
            <person name="Sato S."/>
            <person name="Yoshikawa S."/>
            <person name="Yamada K."/>
            <person name="Nakamura Y."/>
            <person name="Ichinomiya M."/>
            <person name="Sato N."/>
            <person name="Blanc-Mathieu R."/>
            <person name="Endo H."/>
            <person name="Kuwata A."/>
            <person name="Ogata H."/>
        </authorList>
    </citation>
    <scope>NUCLEOTIDE SEQUENCE [LARGE SCALE GENOMIC DNA]</scope>
</reference>
<evidence type="ECO:0000256" key="1">
    <source>
        <dbReference type="ARBA" id="ARBA00023125"/>
    </source>
</evidence>
<protein>
    <recommendedName>
        <fullName evidence="3">Multiprotein bridging factor 1 N-terminal domain-containing protein</fullName>
    </recommendedName>
</protein>
<dbReference type="Pfam" id="PF08523">
    <property type="entry name" value="MBF1"/>
    <property type="match status" value="1"/>
</dbReference>
<feature type="domain" description="Multiprotein bridging factor 1 N-terminal" evidence="3">
    <location>
        <begin position="12"/>
        <end position="79"/>
    </location>
</feature>
<evidence type="ECO:0000313" key="5">
    <source>
        <dbReference type="Proteomes" id="UP001165060"/>
    </source>
</evidence>
<feature type="region of interest" description="Disordered" evidence="2">
    <location>
        <begin position="1"/>
        <end position="31"/>
    </location>
</feature>
<organism evidence="4 5">
    <name type="scientific">Tetraparma gracilis</name>
    <dbReference type="NCBI Taxonomy" id="2962635"/>
    <lineage>
        <taxon>Eukaryota</taxon>
        <taxon>Sar</taxon>
        <taxon>Stramenopiles</taxon>
        <taxon>Ochrophyta</taxon>
        <taxon>Bolidophyceae</taxon>
        <taxon>Parmales</taxon>
        <taxon>Triparmaceae</taxon>
        <taxon>Tetraparma</taxon>
    </lineage>
</organism>
<evidence type="ECO:0000313" key="4">
    <source>
        <dbReference type="EMBL" id="GMI34064.1"/>
    </source>
</evidence>
<dbReference type="Proteomes" id="UP001165060">
    <property type="component" value="Unassembled WGS sequence"/>
</dbReference>